<gene>
    <name evidence="1" type="ORF">RFULGI_LOCUS5096</name>
</gene>
<keyword evidence="2" id="KW-1185">Reference proteome</keyword>
<organism evidence="1 2">
    <name type="scientific">Racocetra fulgida</name>
    <dbReference type="NCBI Taxonomy" id="60492"/>
    <lineage>
        <taxon>Eukaryota</taxon>
        <taxon>Fungi</taxon>
        <taxon>Fungi incertae sedis</taxon>
        <taxon>Mucoromycota</taxon>
        <taxon>Glomeromycotina</taxon>
        <taxon>Glomeromycetes</taxon>
        <taxon>Diversisporales</taxon>
        <taxon>Gigasporaceae</taxon>
        <taxon>Racocetra</taxon>
    </lineage>
</organism>
<dbReference type="AlphaFoldDB" id="A0A9N9BFB0"/>
<proteinExistence type="predicted"/>
<evidence type="ECO:0000313" key="1">
    <source>
        <dbReference type="EMBL" id="CAG8561858.1"/>
    </source>
</evidence>
<comment type="caution">
    <text evidence="1">The sequence shown here is derived from an EMBL/GenBank/DDBJ whole genome shotgun (WGS) entry which is preliminary data.</text>
</comment>
<reference evidence="1" key="1">
    <citation type="submission" date="2021-06" db="EMBL/GenBank/DDBJ databases">
        <authorList>
            <person name="Kallberg Y."/>
            <person name="Tangrot J."/>
            <person name="Rosling A."/>
        </authorList>
    </citation>
    <scope>NUCLEOTIDE SEQUENCE</scope>
    <source>
        <strain evidence="1">IN212</strain>
    </source>
</reference>
<dbReference type="EMBL" id="CAJVPZ010005501">
    <property type="protein sequence ID" value="CAG8561858.1"/>
    <property type="molecule type" value="Genomic_DNA"/>
</dbReference>
<name>A0A9N9BFB0_9GLOM</name>
<evidence type="ECO:0000313" key="2">
    <source>
        <dbReference type="Proteomes" id="UP000789396"/>
    </source>
</evidence>
<accession>A0A9N9BFB0</accession>
<dbReference type="PANTHER" id="PTHR45786:SF74">
    <property type="entry name" value="ATP-DEPENDENT DNA HELICASE"/>
    <property type="match status" value="1"/>
</dbReference>
<sequence>METVEQRQKRLARERQRNLKRRRKVINAKLRVEVDITNMIETTLNNDNIRSVEAEVPITTNKTNTQVNRRRNWITHYELRRMDQTCAYCEAKFWMKEKDHSSNQRSSTFATCCAHGKVCLPPLLELPSYLLNLYTSSESTANLFCKNIKKYNNVLACTSFGANIDEFQGRGVFNFRIHGQVYHRIGSLLPEESHAPKFTQLYIYDTAHENQNRCNIMQDLDEGILQNLQNMLDQHNPYIQNFRQVRDIIQTDPTIEVSLLIHGDRTKDSRRYNISIASEVAAIMVGDVTVIQFYSYRLQIRDEAAIGRLYMVQPLEGERYYLRILLTCVKGATGFDHLKTVNGYLCASFKEACIRLGLLQDDTEWDACLLEAKP</sequence>
<protein>
    <submittedName>
        <fullName evidence="1">4656_t:CDS:1</fullName>
    </submittedName>
</protein>
<dbReference type="Proteomes" id="UP000789396">
    <property type="component" value="Unassembled WGS sequence"/>
</dbReference>
<dbReference type="PANTHER" id="PTHR45786">
    <property type="entry name" value="DNA BINDING PROTEIN-LIKE"/>
    <property type="match status" value="1"/>
</dbReference>
<dbReference type="OrthoDB" id="1748060at2759"/>